<dbReference type="EMBL" id="FLUP01000001">
    <property type="protein sequence ID" value="SBW02171.1"/>
    <property type="molecule type" value="Genomic_DNA"/>
</dbReference>
<sequence length="79" mass="9018">MEWLSPLFILCVGMAIVSNLNTISSQLSRIEDLLRENNDQNEKNWLELGSISSDIYGLRKKIPNRIEIDPVTGSETIRE</sequence>
<dbReference type="AlphaFoldDB" id="A0A212JRX5"/>
<reference evidence="1" key="1">
    <citation type="submission" date="2016-04" db="EMBL/GenBank/DDBJ databases">
        <authorList>
            <person name="Evans L.H."/>
            <person name="Alamgir A."/>
            <person name="Owens N."/>
            <person name="Weber N.D."/>
            <person name="Virtaneva K."/>
            <person name="Barbian K."/>
            <person name="Babar A."/>
            <person name="Rosenke K."/>
        </authorList>
    </citation>
    <scope>NUCLEOTIDE SEQUENCE</scope>
    <source>
        <strain evidence="1">92-2</strain>
    </source>
</reference>
<name>A0A212JRX5_9BACT</name>
<evidence type="ECO:0000313" key="1">
    <source>
        <dbReference type="EMBL" id="SBW02171.1"/>
    </source>
</evidence>
<protein>
    <submittedName>
        <fullName evidence="1">Uncharacterized protein</fullName>
    </submittedName>
</protein>
<proteinExistence type="predicted"/>
<organism evidence="1">
    <name type="scientific">uncultured Desulfovibrio sp</name>
    <dbReference type="NCBI Taxonomy" id="167968"/>
    <lineage>
        <taxon>Bacteria</taxon>
        <taxon>Pseudomonadati</taxon>
        <taxon>Thermodesulfobacteriota</taxon>
        <taxon>Desulfovibrionia</taxon>
        <taxon>Desulfovibrionales</taxon>
        <taxon>Desulfovibrionaceae</taxon>
        <taxon>Desulfovibrio</taxon>
        <taxon>environmental samples</taxon>
    </lineage>
</organism>
<accession>A0A212JRX5</accession>
<dbReference type="RefSeq" id="WP_227118143.1">
    <property type="nucleotide sequence ID" value="NZ_LT598928.1"/>
</dbReference>
<gene>
    <name evidence="1" type="ORF">KM92DES2_11617</name>
</gene>